<proteinExistence type="predicted"/>
<evidence type="ECO:0000313" key="2">
    <source>
        <dbReference type="EMBL" id="CAH1223356.1"/>
    </source>
</evidence>
<dbReference type="InterPro" id="IPR012851">
    <property type="entry name" value="Spore_coat_CotF-like"/>
</dbReference>
<evidence type="ECO:0000256" key="1">
    <source>
        <dbReference type="SAM" id="Coils"/>
    </source>
</evidence>
<dbReference type="Proteomes" id="UP000838686">
    <property type="component" value="Unassembled WGS sequence"/>
</dbReference>
<reference evidence="2" key="1">
    <citation type="submission" date="2022-01" db="EMBL/GenBank/DDBJ databases">
        <authorList>
            <person name="Criscuolo A."/>
        </authorList>
    </citation>
    <scope>NUCLEOTIDE SEQUENCE</scope>
    <source>
        <strain evidence="2">CIP111893</strain>
    </source>
</reference>
<name>A0ABM9CUX2_9BACL</name>
<feature type="coiled-coil region" evidence="1">
    <location>
        <begin position="84"/>
        <end position="111"/>
    </location>
</feature>
<dbReference type="EMBL" id="CAKMMF010000041">
    <property type="protein sequence ID" value="CAH1223356.1"/>
    <property type="molecule type" value="Genomic_DNA"/>
</dbReference>
<evidence type="ECO:0008006" key="4">
    <source>
        <dbReference type="Google" id="ProtNLM"/>
    </source>
</evidence>
<gene>
    <name evidence="2" type="ORF">PAECIP111893_04963</name>
</gene>
<protein>
    <recommendedName>
        <fullName evidence="4">Spore coat protein</fullName>
    </recommendedName>
</protein>
<evidence type="ECO:0000313" key="3">
    <source>
        <dbReference type="Proteomes" id="UP000838686"/>
    </source>
</evidence>
<comment type="caution">
    <text evidence="2">The sequence shown here is derived from an EMBL/GenBank/DDBJ whole genome shotgun (WGS) entry which is preliminary data.</text>
</comment>
<sequence length="145" mass="16812">MHQQQHTQAISMQTLMPEKDLAYTVLADLKRVVREYATAATESSCPQTRQMFTNLLNNTLRMQGDLFNAMQQQNMYSVASPALRQEVDKQIKEHQQVIQQAEQHLQQLGLKQQASFGGQYNQQQHLQGQYIQPQIPTNQQSQFYM</sequence>
<keyword evidence="1" id="KW-0175">Coiled coil</keyword>
<dbReference type="InterPro" id="IPR012347">
    <property type="entry name" value="Ferritin-like"/>
</dbReference>
<dbReference type="Gene3D" id="1.20.1260.10">
    <property type="match status" value="1"/>
</dbReference>
<organism evidence="2 3">
    <name type="scientific">Paenibacillus plantiphilus</name>
    <dbReference type="NCBI Taxonomy" id="2905650"/>
    <lineage>
        <taxon>Bacteria</taxon>
        <taxon>Bacillati</taxon>
        <taxon>Bacillota</taxon>
        <taxon>Bacilli</taxon>
        <taxon>Bacillales</taxon>
        <taxon>Paenibacillaceae</taxon>
        <taxon>Paenibacillus</taxon>
    </lineage>
</organism>
<accession>A0ABM9CUX2</accession>
<dbReference type="Pfam" id="PF07875">
    <property type="entry name" value="Coat_F"/>
    <property type="match status" value="1"/>
</dbReference>
<keyword evidence="3" id="KW-1185">Reference proteome</keyword>